<gene>
    <name evidence="2" type="ORF">LSP04_24750</name>
</gene>
<dbReference type="Proteomes" id="UP000321691">
    <property type="component" value="Unassembled WGS sequence"/>
</dbReference>
<evidence type="ECO:0000313" key="2">
    <source>
        <dbReference type="EMBL" id="GEO68056.1"/>
    </source>
</evidence>
<accession>A0ABQ0WST5</accession>
<dbReference type="EMBL" id="BJZI01000092">
    <property type="protein sequence ID" value="GEO68056.1"/>
    <property type="molecule type" value="Genomic_DNA"/>
</dbReference>
<organism evidence="2 3">
    <name type="scientific">Levilactobacillus spicheri</name>
    <dbReference type="NCBI Taxonomy" id="216463"/>
    <lineage>
        <taxon>Bacteria</taxon>
        <taxon>Bacillati</taxon>
        <taxon>Bacillota</taxon>
        <taxon>Bacilli</taxon>
        <taxon>Lactobacillales</taxon>
        <taxon>Lactobacillaceae</taxon>
        <taxon>Levilactobacillus</taxon>
    </lineage>
</organism>
<feature type="region of interest" description="Disordered" evidence="1">
    <location>
        <begin position="1"/>
        <end position="30"/>
    </location>
</feature>
<sequence length="145" mass="16251">MTAKPDKPTTSSPITGTPFHPNTQRPGSHLPHFSFSNVSNLITNGITHVIDSAAHAVSPIKIGKHASNNSHKVRVKAARHWFQGRLFHQAQTITSRDAKKTYIVTRQITLATNDHKDTFVEVTPERWAFAPIKHWIHIDNVTPIK</sequence>
<comment type="caution">
    <text evidence="2">The sequence shown here is derived from an EMBL/GenBank/DDBJ whole genome shotgun (WGS) entry which is preliminary data.</text>
</comment>
<name>A0ABQ0WST5_9LACO</name>
<reference evidence="2 3" key="1">
    <citation type="submission" date="2019-07" db="EMBL/GenBank/DDBJ databases">
        <title>Whole genome shotgun sequence of Lactobacillus spicheri NBRC 107155.</title>
        <authorList>
            <person name="Hosoyama A."/>
            <person name="Uohara A."/>
            <person name="Ohji S."/>
            <person name="Ichikawa N."/>
        </authorList>
    </citation>
    <scope>NUCLEOTIDE SEQUENCE [LARGE SCALE GENOMIC DNA]</scope>
    <source>
        <strain evidence="2 3">NBRC 107155</strain>
    </source>
</reference>
<protein>
    <submittedName>
        <fullName evidence="2">Uncharacterized protein</fullName>
    </submittedName>
</protein>
<evidence type="ECO:0000256" key="1">
    <source>
        <dbReference type="SAM" id="MobiDB-lite"/>
    </source>
</evidence>
<feature type="compositionally biased region" description="Polar residues" evidence="1">
    <location>
        <begin position="8"/>
        <end position="26"/>
    </location>
</feature>
<evidence type="ECO:0000313" key="3">
    <source>
        <dbReference type="Proteomes" id="UP000321691"/>
    </source>
</evidence>
<keyword evidence="3" id="KW-1185">Reference proteome</keyword>
<proteinExistence type="predicted"/>